<dbReference type="RefSeq" id="WP_067985465.1">
    <property type="nucleotide sequence ID" value="NZ_CAXBCE010000009.1"/>
</dbReference>
<comment type="caution">
    <text evidence="2">The sequence shown here is derived from an EMBL/GenBank/DDBJ whole genome shotgun (WGS) entry which is preliminary data.</text>
</comment>
<keyword evidence="1" id="KW-0732">Signal</keyword>
<feature type="signal peptide" evidence="1">
    <location>
        <begin position="1"/>
        <end position="18"/>
    </location>
</feature>
<evidence type="ECO:0008006" key="4">
    <source>
        <dbReference type="Google" id="ProtNLM"/>
    </source>
</evidence>
<dbReference type="Proteomes" id="UP001449225">
    <property type="component" value="Unassembled WGS sequence"/>
</dbReference>
<protein>
    <recommendedName>
        <fullName evidence="4">Lipoprotein</fullName>
    </recommendedName>
</protein>
<sequence length="189" mass="21121">MKKLIASVVVASAMFSLAGCHTHQVKQEEAKSVSAAQLNNDDLYEVMHEGRYYVFDDYTTYQSFLTVGETSFRKVFIGGGPKGETLVYGLTSEDKKKTSGIASIDMFNGKLEGAEDFYGEMRGEDGRLYVFSTLEDMEDVRLVGEAPYRFTQIAAGPQGQTVVYVLNKDNKKKQPVELMAKFKSMNNMK</sequence>
<evidence type="ECO:0000313" key="2">
    <source>
        <dbReference type="EMBL" id="MEM5536050.1"/>
    </source>
</evidence>
<evidence type="ECO:0000256" key="1">
    <source>
        <dbReference type="SAM" id="SignalP"/>
    </source>
</evidence>
<dbReference type="EMBL" id="JBBMRA010000004">
    <property type="protein sequence ID" value="MEM5536050.1"/>
    <property type="molecule type" value="Genomic_DNA"/>
</dbReference>
<dbReference type="PROSITE" id="PS51257">
    <property type="entry name" value="PROKAR_LIPOPROTEIN"/>
    <property type="match status" value="1"/>
</dbReference>
<evidence type="ECO:0000313" key="3">
    <source>
        <dbReference type="Proteomes" id="UP001449225"/>
    </source>
</evidence>
<proteinExistence type="predicted"/>
<gene>
    <name evidence="2" type="ORF">WNY58_06560</name>
</gene>
<accession>A0ABU9TQQ5</accession>
<feature type="chain" id="PRO_5045216250" description="Lipoprotein" evidence="1">
    <location>
        <begin position="19"/>
        <end position="189"/>
    </location>
</feature>
<organism evidence="2 3">
    <name type="scientific">Neptuniibacter pectenicola</name>
    <dbReference type="NCBI Taxonomy" id="1806669"/>
    <lineage>
        <taxon>Bacteria</taxon>
        <taxon>Pseudomonadati</taxon>
        <taxon>Pseudomonadota</taxon>
        <taxon>Gammaproteobacteria</taxon>
        <taxon>Oceanospirillales</taxon>
        <taxon>Oceanospirillaceae</taxon>
        <taxon>Neptuniibacter</taxon>
    </lineage>
</organism>
<reference evidence="2 3" key="1">
    <citation type="submission" date="2024-03" db="EMBL/GenBank/DDBJ databases">
        <title>Community enrichment and isolation of bacterial strains for fucoidan degradation.</title>
        <authorList>
            <person name="Sichert A."/>
        </authorList>
    </citation>
    <scope>NUCLEOTIDE SEQUENCE [LARGE SCALE GENOMIC DNA]</scope>
    <source>
        <strain evidence="2 3">AS76</strain>
    </source>
</reference>
<name>A0ABU9TQQ5_9GAMM</name>
<keyword evidence="3" id="KW-1185">Reference proteome</keyword>